<evidence type="ECO:0000313" key="2">
    <source>
        <dbReference type="Proteomes" id="UP001632037"/>
    </source>
</evidence>
<evidence type="ECO:0000313" key="1">
    <source>
        <dbReference type="EMBL" id="KAL3659636.1"/>
    </source>
</evidence>
<keyword evidence="2" id="KW-1185">Reference proteome</keyword>
<proteinExistence type="predicted"/>
<dbReference type="EMBL" id="JBIMZQ010000045">
    <property type="protein sequence ID" value="KAL3659636.1"/>
    <property type="molecule type" value="Genomic_DNA"/>
</dbReference>
<protein>
    <submittedName>
        <fullName evidence="1">Uncharacterized protein</fullName>
    </submittedName>
</protein>
<dbReference type="Proteomes" id="UP001632037">
    <property type="component" value="Unassembled WGS sequence"/>
</dbReference>
<gene>
    <name evidence="1" type="ORF">V7S43_015311</name>
</gene>
<dbReference type="AlphaFoldDB" id="A0ABD3F1Y5"/>
<sequence>MPAPASATTCATSSTPLSAFLKRLGVKVVLGERLTECLAGNSFEKRALRQAPGRRGGAVTRKTQTIVSRASLKVEIVGSMLPLNPNDGVAELPVKGGVVMDSLITKSIKSKDCSTSPA</sequence>
<reference evidence="1 2" key="1">
    <citation type="submission" date="2024-09" db="EMBL/GenBank/DDBJ databases">
        <title>Genome sequencing and assembly of Phytophthora oleae, isolate VK10A, causative agent of rot of olive drupes.</title>
        <authorList>
            <person name="Conti Taguali S."/>
            <person name="Riolo M."/>
            <person name="La Spada F."/>
            <person name="Cacciola S.O."/>
            <person name="Dionisio G."/>
        </authorList>
    </citation>
    <scope>NUCLEOTIDE SEQUENCE [LARGE SCALE GENOMIC DNA]</scope>
    <source>
        <strain evidence="1 2">VK10A</strain>
    </source>
</reference>
<name>A0ABD3F1Y5_9STRA</name>
<comment type="caution">
    <text evidence="1">The sequence shown here is derived from an EMBL/GenBank/DDBJ whole genome shotgun (WGS) entry which is preliminary data.</text>
</comment>
<organism evidence="1 2">
    <name type="scientific">Phytophthora oleae</name>
    <dbReference type="NCBI Taxonomy" id="2107226"/>
    <lineage>
        <taxon>Eukaryota</taxon>
        <taxon>Sar</taxon>
        <taxon>Stramenopiles</taxon>
        <taxon>Oomycota</taxon>
        <taxon>Peronosporomycetes</taxon>
        <taxon>Peronosporales</taxon>
        <taxon>Peronosporaceae</taxon>
        <taxon>Phytophthora</taxon>
    </lineage>
</organism>
<accession>A0ABD3F1Y5</accession>